<organism evidence="3 4">
    <name type="scientific">Nocardioides bruguierae</name>
    <dbReference type="NCBI Taxonomy" id="2945102"/>
    <lineage>
        <taxon>Bacteria</taxon>
        <taxon>Bacillati</taxon>
        <taxon>Actinomycetota</taxon>
        <taxon>Actinomycetes</taxon>
        <taxon>Propionibacteriales</taxon>
        <taxon>Nocardioidaceae</taxon>
        <taxon>Nocardioides</taxon>
    </lineage>
</organism>
<accession>A0A9X2II21</accession>
<name>A0A9X2II21_9ACTN</name>
<dbReference type="EMBL" id="JAMOIL010000033">
    <property type="protein sequence ID" value="MCM0622375.1"/>
    <property type="molecule type" value="Genomic_DNA"/>
</dbReference>
<proteinExistence type="predicted"/>
<dbReference type="PROSITE" id="PS00409">
    <property type="entry name" value="PROKAR_NTER_METHYL"/>
    <property type="match status" value="1"/>
</dbReference>
<gene>
    <name evidence="3" type="ORF">M8330_18960</name>
</gene>
<comment type="caution">
    <text evidence="3">The sequence shown here is derived from an EMBL/GenBank/DDBJ whole genome shotgun (WGS) entry which is preliminary data.</text>
</comment>
<dbReference type="Pfam" id="PF07963">
    <property type="entry name" value="N_methyl"/>
    <property type="match status" value="1"/>
</dbReference>
<dbReference type="SUPFAM" id="SSF54523">
    <property type="entry name" value="Pili subunits"/>
    <property type="match status" value="1"/>
</dbReference>
<feature type="region of interest" description="Disordered" evidence="1">
    <location>
        <begin position="1"/>
        <end position="24"/>
    </location>
</feature>
<dbReference type="AlphaFoldDB" id="A0A9X2II21"/>
<dbReference type="NCBIfam" id="TIGR02532">
    <property type="entry name" value="IV_pilin_GFxxxE"/>
    <property type="match status" value="1"/>
</dbReference>
<dbReference type="InterPro" id="IPR012902">
    <property type="entry name" value="N_methyl_site"/>
</dbReference>
<keyword evidence="4" id="KW-1185">Reference proteome</keyword>
<feature type="transmembrane region" description="Helical" evidence="2">
    <location>
        <begin position="33"/>
        <end position="52"/>
    </location>
</feature>
<protein>
    <submittedName>
        <fullName evidence="3">Prepilin-type N-terminal cleavage/methylation domain-containing protein</fullName>
    </submittedName>
</protein>
<dbReference type="RefSeq" id="WP_250828594.1">
    <property type="nucleotide sequence ID" value="NZ_JAMOIL010000033.1"/>
</dbReference>
<evidence type="ECO:0000256" key="1">
    <source>
        <dbReference type="SAM" id="MobiDB-lite"/>
    </source>
</evidence>
<keyword evidence="2" id="KW-0472">Membrane</keyword>
<dbReference type="InterPro" id="IPR045584">
    <property type="entry name" value="Pilin-like"/>
</dbReference>
<evidence type="ECO:0000313" key="3">
    <source>
        <dbReference type="EMBL" id="MCM0622375.1"/>
    </source>
</evidence>
<evidence type="ECO:0000313" key="4">
    <source>
        <dbReference type="Proteomes" id="UP001139485"/>
    </source>
</evidence>
<sequence>MSAAQESGHDSGHEPAQAPGQDPGDGGFTLVELLVAIGLLGVVSTLLLGLALSTAEVTDEIQSTADVTQESRLAVERLSRELRQTAAVDKVELTSLGDETTSLTVWTDFDGDGLRDTGISDPEVLTYRWDPTGGRLTLTANDADGAAITRPVLAEVVSRFDLRLLSSAFEPDADGDGRTTWQELDAYPALGGNGNGRPDGAELAHLDLVEVSMTVRDGDVSRDFTLRVDLRNQEGGAG</sequence>
<keyword evidence="2" id="KW-0812">Transmembrane</keyword>
<evidence type="ECO:0000256" key="2">
    <source>
        <dbReference type="SAM" id="Phobius"/>
    </source>
</evidence>
<reference evidence="3" key="1">
    <citation type="submission" date="2022-05" db="EMBL/GenBank/DDBJ databases">
        <authorList>
            <person name="Tuo L."/>
        </authorList>
    </citation>
    <scope>NUCLEOTIDE SEQUENCE</scope>
    <source>
        <strain evidence="3">BSK12Z-4</strain>
    </source>
</reference>
<dbReference type="Proteomes" id="UP001139485">
    <property type="component" value="Unassembled WGS sequence"/>
</dbReference>
<keyword evidence="2" id="KW-1133">Transmembrane helix</keyword>